<feature type="transmembrane region" description="Helical" evidence="8">
    <location>
        <begin position="283"/>
        <end position="300"/>
    </location>
</feature>
<dbReference type="EMBL" id="ABDC03034380">
    <property type="status" value="NOT_ANNOTATED_CDS"/>
    <property type="molecule type" value="Genomic_DNA"/>
</dbReference>
<evidence type="ECO:0000256" key="5">
    <source>
        <dbReference type="ARBA" id="ARBA00023136"/>
    </source>
</evidence>
<keyword evidence="10" id="KW-1185">Reference proteome</keyword>
<evidence type="ECO:0000256" key="7">
    <source>
        <dbReference type="SAM" id="MobiDB-lite"/>
    </source>
</evidence>
<dbReference type="PANTHER" id="PTHR20855">
    <property type="entry name" value="ADIPOR/PROGESTIN RECEPTOR-RELATED"/>
    <property type="match status" value="1"/>
</dbReference>
<evidence type="ECO:0000313" key="9">
    <source>
        <dbReference type="Ensembl" id="ENSMICP00000042625.1"/>
    </source>
</evidence>
<feature type="transmembrane region" description="Helical" evidence="8">
    <location>
        <begin position="167"/>
        <end position="186"/>
    </location>
</feature>
<comment type="subcellular location">
    <subcellularLocation>
        <location evidence="1">Membrane</location>
        <topology evidence="1">Multi-pass membrane protein</topology>
    </subcellularLocation>
</comment>
<accession>A0A8C5XY44</accession>
<keyword evidence="3 8" id="KW-0812">Transmembrane</keyword>
<evidence type="ECO:0000256" key="4">
    <source>
        <dbReference type="ARBA" id="ARBA00022989"/>
    </source>
</evidence>
<reference evidence="9" key="3">
    <citation type="submission" date="2025-09" db="UniProtKB">
        <authorList>
            <consortium name="Ensembl"/>
        </authorList>
    </citation>
    <scope>IDENTIFICATION</scope>
</reference>
<evidence type="ECO:0000256" key="2">
    <source>
        <dbReference type="ARBA" id="ARBA00007018"/>
    </source>
</evidence>
<protein>
    <recommendedName>
        <fullName evidence="11">Adiponectin receptor 1</fullName>
    </recommendedName>
</protein>
<name>A0A8C5XY44_MICMU</name>
<feature type="region of interest" description="Disordered" evidence="7">
    <location>
        <begin position="1"/>
        <end position="20"/>
    </location>
</feature>
<dbReference type="Pfam" id="PF03006">
    <property type="entry name" value="HlyIII"/>
    <property type="match status" value="1"/>
</dbReference>
<dbReference type="InterPro" id="IPR004254">
    <property type="entry name" value="AdipoR/HlyIII-related"/>
</dbReference>
<evidence type="ECO:0000256" key="6">
    <source>
        <dbReference type="PIRSR" id="PIRSR604254-1"/>
    </source>
</evidence>
<feature type="binding site" evidence="6">
    <location>
        <position position="285"/>
    </location>
    <ligand>
        <name>Zn(2+)</name>
        <dbReference type="ChEBI" id="CHEBI:29105"/>
    </ligand>
</feature>
<evidence type="ECO:0000313" key="10">
    <source>
        <dbReference type="Proteomes" id="UP000694394"/>
    </source>
</evidence>
<dbReference type="AlphaFoldDB" id="A0A8C5XY44"/>
<keyword evidence="6" id="KW-0479">Metal-binding</keyword>
<dbReference type="GO" id="GO:0005886">
    <property type="term" value="C:plasma membrane"/>
    <property type="evidence" value="ECO:0007669"/>
    <property type="project" value="TreeGrafter"/>
</dbReference>
<keyword evidence="6" id="KW-0862">Zinc</keyword>
<dbReference type="PANTHER" id="PTHR20855:SF40">
    <property type="entry name" value="ADIPONECTIN RECEPTOR PROTEIN 1"/>
    <property type="match status" value="1"/>
</dbReference>
<evidence type="ECO:0000256" key="1">
    <source>
        <dbReference type="ARBA" id="ARBA00004141"/>
    </source>
</evidence>
<feature type="transmembrane region" description="Helical" evidence="8">
    <location>
        <begin position="228"/>
        <end position="245"/>
    </location>
</feature>
<dbReference type="GO" id="GO:0038023">
    <property type="term" value="F:signaling receptor activity"/>
    <property type="evidence" value="ECO:0007669"/>
    <property type="project" value="TreeGrafter"/>
</dbReference>
<evidence type="ECO:0008006" key="11">
    <source>
        <dbReference type="Google" id="ProtNLM"/>
    </source>
</evidence>
<feature type="transmembrane region" description="Helical" evidence="8">
    <location>
        <begin position="134"/>
        <end position="155"/>
    </location>
</feature>
<dbReference type="Ensembl" id="ENSMICT00000068753.1">
    <property type="protein sequence ID" value="ENSMICP00000042625.1"/>
    <property type="gene ID" value="ENSMICG00000038657.2"/>
</dbReference>
<keyword evidence="4 8" id="KW-1133">Transmembrane helix</keyword>
<dbReference type="GO" id="GO:0046872">
    <property type="term" value="F:metal ion binding"/>
    <property type="evidence" value="ECO:0007669"/>
    <property type="project" value="UniProtKB-KW"/>
</dbReference>
<evidence type="ECO:0000256" key="8">
    <source>
        <dbReference type="SAM" id="Phobius"/>
    </source>
</evidence>
<sequence>KRSVGAQGNGAPARNRETDTVQLAELGPLLEEKGKRVITNPSKAEEEQTCPVPQEEQEEVRVLMLPLQAHHAVEKMEEFAYTVWEVCWRLIQYDVLPDWLKDSAHPLHGHTPPMPSFWARFMSIFCIYTETGNIWTHLFDFVLFLFLGILVMLSPNMYFMAPLPKKVVWGMFFLGVVPCFSFSCLFHTVYCHSEKPRLIYRSIISVLGISAITLSVTPKHRQRRAGGFLVLGLSGVVSTIHFATMVGRMGWFLLMAVMYITGAGLYACLFLGKFDIWFRSHHIFHVLVVAAAFVHFYGVSNLQEFHYGLEDSCTDSSLL</sequence>
<dbReference type="GeneTree" id="ENSGT00940000154563"/>
<feature type="binding site" evidence="6">
    <location>
        <position position="281"/>
    </location>
    <ligand>
        <name>Zn(2+)</name>
        <dbReference type="ChEBI" id="CHEBI:29105"/>
    </ligand>
</feature>
<reference evidence="9" key="1">
    <citation type="submission" date="2016-12" db="EMBL/GenBank/DDBJ databases">
        <title>Mouse lemur reference genome and diversity panel.</title>
        <authorList>
            <person name="Harris R."/>
            <person name="Larsen P."/>
            <person name="Liu Y."/>
            <person name="Hughes D.S."/>
            <person name="Murali S."/>
            <person name="Raveendran M."/>
            <person name="Korchina V."/>
            <person name="Wang M."/>
            <person name="Jhangiani S."/>
            <person name="Bandaranaike D."/>
            <person name="Bellair M."/>
            <person name="Blankenburg K."/>
            <person name="Chao H."/>
            <person name="Dahdouli M."/>
            <person name="Dinh H."/>
            <person name="Doddapaneni H."/>
            <person name="English A."/>
            <person name="Firestine M."/>
            <person name="Gnanaolivu R."/>
            <person name="Gross S."/>
            <person name="Hernandez B."/>
            <person name="Javaid M."/>
            <person name="Jayaseelan J."/>
            <person name="Jones J."/>
            <person name="Khan Z."/>
            <person name="Kovar C."/>
            <person name="Kurapati P."/>
            <person name="Le B."/>
            <person name="Lee S."/>
            <person name="Li M."/>
            <person name="Mathew T."/>
            <person name="Narasimhan A."/>
            <person name="Ngo D."/>
            <person name="Nguyen L."/>
            <person name="Okwuonu G."/>
            <person name="Ongeri F."/>
            <person name="Osuji N."/>
            <person name="Pu L.-L."/>
            <person name="Puazo M."/>
            <person name="Quiroz J."/>
            <person name="Raj R."/>
            <person name="Rajbhandari K."/>
            <person name="Reid J.G."/>
            <person name="Santibanez J."/>
            <person name="Sexton D."/>
            <person name="Skinner E."/>
            <person name="Vee V."/>
            <person name="Weissenberger G."/>
            <person name="Wu Y."/>
            <person name="Xin Y."/>
            <person name="Han Y."/>
            <person name="Campbell C."/>
            <person name="Brown A."/>
            <person name="Sullivan B."/>
            <person name="Shelton J."/>
            <person name="Brown S."/>
            <person name="Dudchenko O."/>
            <person name="Machol I."/>
            <person name="Durand N."/>
            <person name="Shamim M."/>
            <person name="Lieberman A."/>
            <person name="Muzny D.M."/>
            <person name="Richards S."/>
            <person name="Yoder A."/>
            <person name="Worley K.C."/>
            <person name="Rogers J."/>
            <person name="Gibbs R.A."/>
        </authorList>
    </citation>
    <scope>NUCLEOTIDE SEQUENCE [LARGE SCALE GENOMIC DNA]</scope>
</reference>
<keyword evidence="5 8" id="KW-0472">Membrane</keyword>
<comment type="similarity">
    <text evidence="2">Belongs to the ADIPOR family.</text>
</comment>
<dbReference type="Proteomes" id="UP000694394">
    <property type="component" value="Chromosome X"/>
</dbReference>
<feature type="transmembrane region" description="Helical" evidence="8">
    <location>
        <begin position="251"/>
        <end position="271"/>
    </location>
</feature>
<evidence type="ECO:0000256" key="3">
    <source>
        <dbReference type="ARBA" id="ARBA00022692"/>
    </source>
</evidence>
<reference evidence="9" key="2">
    <citation type="submission" date="2025-08" db="UniProtKB">
        <authorList>
            <consortium name="Ensembl"/>
        </authorList>
    </citation>
    <scope>IDENTIFICATION</scope>
</reference>
<organism evidence="9 10">
    <name type="scientific">Microcebus murinus</name>
    <name type="common">Gray mouse lemur</name>
    <name type="synonym">Lemur murinus</name>
    <dbReference type="NCBI Taxonomy" id="30608"/>
    <lineage>
        <taxon>Eukaryota</taxon>
        <taxon>Metazoa</taxon>
        <taxon>Chordata</taxon>
        <taxon>Craniata</taxon>
        <taxon>Vertebrata</taxon>
        <taxon>Euteleostomi</taxon>
        <taxon>Mammalia</taxon>
        <taxon>Eutheria</taxon>
        <taxon>Euarchontoglires</taxon>
        <taxon>Primates</taxon>
        <taxon>Strepsirrhini</taxon>
        <taxon>Lemuriformes</taxon>
        <taxon>Cheirogaleidae</taxon>
        <taxon>Microcebus</taxon>
    </lineage>
</organism>
<proteinExistence type="inferred from homology"/>
<dbReference type="GO" id="GO:0033211">
    <property type="term" value="P:adiponectin-activated signaling pathway"/>
    <property type="evidence" value="ECO:0007669"/>
    <property type="project" value="TreeGrafter"/>
</dbReference>
<feature type="binding site" evidence="6">
    <location>
        <position position="187"/>
    </location>
    <ligand>
        <name>Zn(2+)</name>
        <dbReference type="ChEBI" id="CHEBI:29105"/>
    </ligand>
</feature>